<keyword evidence="1" id="KW-0238">DNA-binding</keyword>
<dbReference type="RefSeq" id="WP_139962568.1">
    <property type="nucleotide sequence ID" value="NZ_CP029754.1"/>
</dbReference>
<feature type="transmembrane region" description="Helical" evidence="3">
    <location>
        <begin position="170"/>
        <end position="190"/>
    </location>
</feature>
<keyword evidence="3" id="KW-0812">Transmembrane</keyword>
<dbReference type="InterPro" id="IPR000551">
    <property type="entry name" value="MerR-type_HTH_dom"/>
</dbReference>
<feature type="coiled-coil region" evidence="2">
    <location>
        <begin position="84"/>
        <end position="111"/>
    </location>
</feature>
<dbReference type="GO" id="GO:0003677">
    <property type="term" value="F:DNA binding"/>
    <property type="evidence" value="ECO:0007669"/>
    <property type="project" value="UniProtKB-KW"/>
</dbReference>
<feature type="transmembrane region" description="Helical" evidence="3">
    <location>
        <begin position="144"/>
        <end position="164"/>
    </location>
</feature>
<name>A0A5B8EIC6_LACAM</name>
<proteinExistence type="predicted"/>
<evidence type="ECO:0000256" key="2">
    <source>
        <dbReference type="SAM" id="Coils"/>
    </source>
</evidence>
<dbReference type="InterPro" id="IPR009061">
    <property type="entry name" value="DNA-bd_dom_put_sf"/>
</dbReference>
<keyword evidence="3" id="KW-0472">Membrane</keyword>
<dbReference type="Proteomes" id="UP000312326">
    <property type="component" value="Chromosome"/>
</dbReference>
<gene>
    <name evidence="5" type="ORF">DM298_10370</name>
</gene>
<evidence type="ECO:0000256" key="1">
    <source>
        <dbReference type="ARBA" id="ARBA00023125"/>
    </source>
</evidence>
<dbReference type="InterPro" id="IPR047057">
    <property type="entry name" value="MerR_fam"/>
</dbReference>
<dbReference type="PROSITE" id="PS50937">
    <property type="entry name" value="HTH_MERR_2"/>
    <property type="match status" value="1"/>
</dbReference>
<dbReference type="GO" id="GO:0003700">
    <property type="term" value="F:DNA-binding transcription factor activity"/>
    <property type="evidence" value="ECO:0007669"/>
    <property type="project" value="InterPro"/>
</dbReference>
<evidence type="ECO:0000313" key="6">
    <source>
        <dbReference type="Proteomes" id="UP000312326"/>
    </source>
</evidence>
<protein>
    <submittedName>
        <fullName evidence="5">MerR family transcriptional regulator</fullName>
    </submittedName>
</protein>
<keyword evidence="2" id="KW-0175">Coiled coil</keyword>
<dbReference type="EMBL" id="CP029754">
    <property type="protein sequence ID" value="QDD71214.1"/>
    <property type="molecule type" value="Genomic_DNA"/>
</dbReference>
<dbReference type="PROSITE" id="PS00552">
    <property type="entry name" value="HTH_MERR_1"/>
    <property type="match status" value="1"/>
</dbReference>
<keyword evidence="3" id="KW-1133">Transmembrane helix</keyword>
<dbReference type="PANTHER" id="PTHR30204:SF90">
    <property type="entry name" value="HTH-TYPE TRANSCRIPTIONAL ACTIVATOR MTA"/>
    <property type="match status" value="1"/>
</dbReference>
<dbReference type="CDD" id="cd01106">
    <property type="entry name" value="HTH_TipAL-Mta"/>
    <property type="match status" value="1"/>
</dbReference>
<evidence type="ECO:0000313" key="5">
    <source>
        <dbReference type="EMBL" id="QDD71214.1"/>
    </source>
</evidence>
<evidence type="ECO:0000256" key="3">
    <source>
        <dbReference type="SAM" id="Phobius"/>
    </source>
</evidence>
<dbReference type="SMART" id="SM00422">
    <property type="entry name" value="HTH_MERR"/>
    <property type="match status" value="1"/>
</dbReference>
<dbReference type="Pfam" id="PF13411">
    <property type="entry name" value="MerR_1"/>
    <property type="match status" value="1"/>
</dbReference>
<dbReference type="PANTHER" id="PTHR30204">
    <property type="entry name" value="REDOX-CYCLING DRUG-SENSING TRANSCRIPTIONAL ACTIVATOR SOXR"/>
    <property type="match status" value="1"/>
</dbReference>
<dbReference type="SUPFAM" id="SSF46955">
    <property type="entry name" value="Putative DNA-binding domain"/>
    <property type="match status" value="1"/>
</dbReference>
<sequence length="243" mass="28193">MSEEYTIGDLAKQLNITTRTIRYYDQKGLVTPSRVSESGYRVYSNEQIKQLKLIIFFKELGFSLKDIQKILKDPNSEKTIGLLLKDQMERNSQEVQKLEKQNKKIVQLQKALNKPKGIAEVTDITKIMNNETRYKELTRSMWKLSAVEIAVELIGMTFIAYCIINKMNTTAYISVAVLVVILVAMSVVLLKNYYQKVAYICPNCDYKFVPELKKFMFAAHTPHTRRLRCPNCHKKSYCLETVR</sequence>
<accession>A0A5B8EIC6</accession>
<evidence type="ECO:0000259" key="4">
    <source>
        <dbReference type="PROSITE" id="PS50937"/>
    </source>
</evidence>
<dbReference type="PRINTS" id="PR00040">
    <property type="entry name" value="HTHMERR"/>
</dbReference>
<reference evidence="5 6" key="1">
    <citation type="submission" date="2018-06" db="EMBL/GenBank/DDBJ databases">
        <title>Complete genome sequnece of Lactobacillus amylovorus PMRA3.</title>
        <authorList>
            <person name="Nam Y.-D."/>
            <person name="Chung W.-H."/>
            <person name="Park Y.S."/>
            <person name="Kang J."/>
        </authorList>
    </citation>
    <scope>NUCLEOTIDE SEQUENCE [LARGE SCALE GENOMIC DNA]</scope>
    <source>
        <strain evidence="5 6">PMRA3</strain>
    </source>
</reference>
<dbReference type="AlphaFoldDB" id="A0A5B8EIC6"/>
<dbReference type="Gene3D" id="1.10.1660.10">
    <property type="match status" value="1"/>
</dbReference>
<organism evidence="5 6">
    <name type="scientific">Lactobacillus amylovorus</name>
    <dbReference type="NCBI Taxonomy" id="1604"/>
    <lineage>
        <taxon>Bacteria</taxon>
        <taxon>Bacillati</taxon>
        <taxon>Bacillota</taxon>
        <taxon>Bacilli</taxon>
        <taxon>Lactobacillales</taxon>
        <taxon>Lactobacillaceae</taxon>
        <taxon>Lactobacillus</taxon>
    </lineage>
</organism>
<feature type="domain" description="HTH merR-type" evidence="4">
    <location>
        <begin position="4"/>
        <end position="73"/>
    </location>
</feature>